<reference evidence="3" key="1">
    <citation type="journal article" date="2023" name="GigaByte">
        <title>Genome assembly of the bearded iris, Iris pallida Lam.</title>
        <authorList>
            <person name="Bruccoleri R.E."/>
            <person name="Oakeley E.J."/>
            <person name="Faust A.M.E."/>
            <person name="Altorfer M."/>
            <person name="Dessus-Babus S."/>
            <person name="Burckhardt D."/>
            <person name="Oertli M."/>
            <person name="Naumann U."/>
            <person name="Petersen F."/>
            <person name="Wong J."/>
        </authorList>
    </citation>
    <scope>NUCLEOTIDE SEQUENCE</scope>
    <source>
        <strain evidence="3">GSM-AAB239-AS_SAM_17_03QT</strain>
    </source>
</reference>
<dbReference type="PANTHER" id="PTHR46444">
    <property type="entry name" value="DCD (DEVELOPMENT AND CELL DEATH) DOMAIN PROTEIN-RELATED"/>
    <property type="match status" value="1"/>
</dbReference>
<dbReference type="InterPro" id="IPR013989">
    <property type="entry name" value="Dev_and_cell_death_domain"/>
</dbReference>
<keyword evidence="4" id="KW-1185">Reference proteome</keyword>
<protein>
    <recommendedName>
        <fullName evidence="2">DCD domain-containing protein</fullName>
    </recommendedName>
</protein>
<dbReference type="Pfam" id="PF10539">
    <property type="entry name" value="Dev_Cell_Death"/>
    <property type="match status" value="1"/>
</dbReference>
<feature type="compositionally biased region" description="Polar residues" evidence="1">
    <location>
        <begin position="41"/>
        <end position="55"/>
    </location>
</feature>
<reference evidence="3" key="2">
    <citation type="submission" date="2023-04" db="EMBL/GenBank/DDBJ databases">
        <authorList>
            <person name="Bruccoleri R.E."/>
            <person name="Oakeley E.J."/>
            <person name="Faust A.-M."/>
            <person name="Dessus-Babus S."/>
            <person name="Altorfer M."/>
            <person name="Burckhardt D."/>
            <person name="Oertli M."/>
            <person name="Naumann U."/>
            <person name="Petersen F."/>
            <person name="Wong J."/>
        </authorList>
    </citation>
    <scope>NUCLEOTIDE SEQUENCE</scope>
    <source>
        <strain evidence="3">GSM-AAB239-AS_SAM_17_03QT</strain>
        <tissue evidence="3">Leaf</tissue>
    </source>
</reference>
<evidence type="ECO:0000256" key="1">
    <source>
        <dbReference type="SAM" id="MobiDB-lite"/>
    </source>
</evidence>
<evidence type="ECO:0000259" key="2">
    <source>
        <dbReference type="PROSITE" id="PS51222"/>
    </source>
</evidence>
<feature type="domain" description="DCD" evidence="2">
    <location>
        <begin position="92"/>
        <end position="220"/>
    </location>
</feature>
<evidence type="ECO:0000313" key="3">
    <source>
        <dbReference type="EMBL" id="KAJ6848601.1"/>
    </source>
</evidence>
<feature type="compositionally biased region" description="Basic and acidic residues" evidence="1">
    <location>
        <begin position="1"/>
        <end position="12"/>
    </location>
</feature>
<dbReference type="PROSITE" id="PS51222">
    <property type="entry name" value="DCD"/>
    <property type="match status" value="1"/>
</dbReference>
<dbReference type="Proteomes" id="UP001140949">
    <property type="component" value="Unassembled WGS sequence"/>
</dbReference>
<organism evidence="3 4">
    <name type="scientific">Iris pallida</name>
    <name type="common">Sweet iris</name>
    <dbReference type="NCBI Taxonomy" id="29817"/>
    <lineage>
        <taxon>Eukaryota</taxon>
        <taxon>Viridiplantae</taxon>
        <taxon>Streptophyta</taxon>
        <taxon>Embryophyta</taxon>
        <taxon>Tracheophyta</taxon>
        <taxon>Spermatophyta</taxon>
        <taxon>Magnoliopsida</taxon>
        <taxon>Liliopsida</taxon>
        <taxon>Asparagales</taxon>
        <taxon>Iridaceae</taxon>
        <taxon>Iridoideae</taxon>
        <taxon>Irideae</taxon>
        <taxon>Iris</taxon>
    </lineage>
</organism>
<feature type="compositionally biased region" description="Basic and acidic residues" evidence="1">
    <location>
        <begin position="56"/>
        <end position="91"/>
    </location>
</feature>
<proteinExistence type="predicted"/>
<dbReference type="PANTHER" id="PTHR46444:SF3">
    <property type="entry name" value="DCD (DEVELOPMENT AND CELL DEATH) DOMAIN PROTEIN"/>
    <property type="match status" value="1"/>
</dbReference>
<accession>A0AAX6I6I6</accession>
<gene>
    <name evidence="3" type="ORF">M6B38_275290</name>
</gene>
<sequence>MAKGNEEVKDATACEASKQSTSETKTPKSLKPEPKIRKKSPSQNTVTAKSSNSNQEKPEEANVGRKSGKHVDNKSKSEKTPQKNRKDESSKDKLGGMIFMCNAKTKQDCFRYMVMGLPQNRKDIVATIKPGLNLFLYDFDAKLIYGIYKATSAGGMKLEPAAFGGSYPAQVRFKVHMDCLPLSEGKFRKAIMGNSGGDKLKFDTELTTEQAKKLTDLFQPSTALKSNVNAIVHSSQPVQIPLVPLMPMIPGMEPLRLAHPEALAGGQYSQSLSKIETTQVKRDDVPRDVLYLSEKEYRTYGLRREPQIPAPTPLPPAAVALDPSHGIRNSYYPYAHPTKRAAYLKEMDSRTDMLRSAAGQLAIQPTSYGYSSGASRLSEIENQARVAGADRLHSTHAANALSDYNKSYRHPGGTGDSATSSVLSRVFNRFEPHRSQSWKS</sequence>
<name>A0AAX6I6I6_IRIPA</name>
<dbReference type="AlphaFoldDB" id="A0AAX6I6I6"/>
<dbReference type="SMART" id="SM00767">
    <property type="entry name" value="DCD"/>
    <property type="match status" value="1"/>
</dbReference>
<dbReference type="EMBL" id="JANAVB010004599">
    <property type="protein sequence ID" value="KAJ6848601.1"/>
    <property type="molecule type" value="Genomic_DNA"/>
</dbReference>
<comment type="caution">
    <text evidence="3">The sequence shown here is derived from an EMBL/GenBank/DDBJ whole genome shotgun (WGS) entry which is preliminary data.</text>
</comment>
<feature type="region of interest" description="Disordered" evidence="1">
    <location>
        <begin position="1"/>
        <end position="91"/>
    </location>
</feature>
<evidence type="ECO:0000313" key="4">
    <source>
        <dbReference type="Proteomes" id="UP001140949"/>
    </source>
</evidence>